<evidence type="ECO:0000256" key="17">
    <source>
        <dbReference type="ARBA" id="ARBA00048945"/>
    </source>
</evidence>
<evidence type="ECO:0000256" key="1">
    <source>
        <dbReference type="ARBA" id="ARBA00001941"/>
    </source>
</evidence>
<dbReference type="AlphaFoldDB" id="A0AAV7JTH6"/>
<evidence type="ECO:0000256" key="10">
    <source>
        <dbReference type="ARBA" id="ARBA00039871"/>
    </source>
</evidence>
<keyword evidence="5" id="KW-0694">RNA-binding</keyword>
<dbReference type="GO" id="GO:0009117">
    <property type="term" value="P:nucleotide metabolic process"/>
    <property type="evidence" value="ECO:0007669"/>
    <property type="project" value="UniProtKB-KW"/>
</dbReference>
<reference evidence="19 20" key="1">
    <citation type="journal article" date="2023" name="BMC Biol.">
        <title>The compact genome of the sponge Oopsacas minuta (Hexactinellida) is lacking key metazoan core genes.</title>
        <authorList>
            <person name="Santini S."/>
            <person name="Schenkelaars Q."/>
            <person name="Jourda C."/>
            <person name="Duchesne M."/>
            <person name="Belahbib H."/>
            <person name="Rocher C."/>
            <person name="Selva M."/>
            <person name="Riesgo A."/>
            <person name="Vervoort M."/>
            <person name="Leys S.P."/>
            <person name="Kodjabachian L."/>
            <person name="Le Bivic A."/>
            <person name="Borchiellini C."/>
            <person name="Claverie J.M."/>
            <person name="Renard E."/>
        </authorList>
    </citation>
    <scope>NUCLEOTIDE SEQUENCE [LARGE SCALE GENOMIC DNA]</scope>
    <source>
        <strain evidence="19">SPO-2</strain>
    </source>
</reference>
<dbReference type="GO" id="GO:0006402">
    <property type="term" value="P:mRNA catabolic process"/>
    <property type="evidence" value="ECO:0007669"/>
    <property type="project" value="TreeGrafter"/>
</dbReference>
<dbReference type="GO" id="GO:0030515">
    <property type="term" value="F:snoRNA binding"/>
    <property type="evidence" value="ECO:0007669"/>
    <property type="project" value="TreeGrafter"/>
</dbReference>
<dbReference type="GO" id="GO:0005730">
    <property type="term" value="C:nucleolus"/>
    <property type="evidence" value="ECO:0007669"/>
    <property type="project" value="UniProtKB-SubCell"/>
</dbReference>
<keyword evidence="6" id="KW-0546">Nucleotide metabolism</keyword>
<keyword evidence="20" id="KW-1185">Reference proteome</keyword>
<dbReference type="InterPro" id="IPR020084">
    <property type="entry name" value="NUDIX_hydrolase_CS"/>
</dbReference>
<dbReference type="EMBL" id="JAKMXF010000302">
    <property type="protein sequence ID" value="KAI6651710.1"/>
    <property type="molecule type" value="Genomic_DNA"/>
</dbReference>
<comment type="similarity">
    <text evidence="8">Belongs to the Nudix hydrolase family. NUDT16 subfamily.</text>
</comment>
<dbReference type="PROSITE" id="PS00893">
    <property type="entry name" value="NUDIX_BOX"/>
    <property type="match status" value="1"/>
</dbReference>
<accession>A0AAV7JTH6</accession>
<evidence type="ECO:0000256" key="5">
    <source>
        <dbReference type="ARBA" id="ARBA00022884"/>
    </source>
</evidence>
<evidence type="ECO:0000256" key="16">
    <source>
        <dbReference type="ARBA" id="ARBA00047875"/>
    </source>
</evidence>
<evidence type="ECO:0000256" key="6">
    <source>
        <dbReference type="ARBA" id="ARBA00023080"/>
    </source>
</evidence>
<dbReference type="InterPro" id="IPR054754">
    <property type="entry name" value="NudT16"/>
</dbReference>
<comment type="catalytic activity">
    <reaction evidence="17">
        <text>dIDP + H2O = dIMP + phosphate + H(+)</text>
        <dbReference type="Rhea" id="RHEA:35211"/>
        <dbReference type="ChEBI" id="CHEBI:15377"/>
        <dbReference type="ChEBI" id="CHEBI:15378"/>
        <dbReference type="ChEBI" id="CHEBI:43474"/>
        <dbReference type="ChEBI" id="CHEBI:61194"/>
        <dbReference type="ChEBI" id="CHEBI:62286"/>
        <dbReference type="EC" id="3.6.1.64"/>
    </reaction>
    <physiologicalReaction direction="left-to-right" evidence="17">
        <dbReference type="Rhea" id="RHEA:35212"/>
    </physiologicalReaction>
</comment>
<comment type="caution">
    <text evidence="19">The sequence shown here is derived from an EMBL/GenBank/DDBJ whole genome shotgun (WGS) entry which is preliminary data.</text>
</comment>
<dbReference type="PANTHER" id="PTHR31699:SF1">
    <property type="entry name" value="U8 SNORNA-DECAPPING ENZYME"/>
    <property type="match status" value="1"/>
</dbReference>
<feature type="domain" description="Nudix hydrolase" evidence="18">
    <location>
        <begin position="25"/>
        <end position="173"/>
    </location>
</feature>
<evidence type="ECO:0000256" key="7">
    <source>
        <dbReference type="ARBA" id="ARBA00023242"/>
    </source>
</evidence>
<comment type="subcellular location">
    <subcellularLocation>
        <location evidence="2">Nucleus</location>
        <location evidence="2">Nucleolus</location>
    </subcellularLocation>
    <subcellularLocation>
        <location evidence="3">Nucleus</location>
        <location evidence="3">Nucleoplasm</location>
    </subcellularLocation>
</comment>
<keyword evidence="7" id="KW-0539">Nucleus</keyword>
<comment type="catalytic activity">
    <reaction evidence="16">
        <text>IDP + H2O = IMP + phosphate + H(+)</text>
        <dbReference type="Rhea" id="RHEA:35207"/>
        <dbReference type="ChEBI" id="CHEBI:15377"/>
        <dbReference type="ChEBI" id="CHEBI:15378"/>
        <dbReference type="ChEBI" id="CHEBI:43474"/>
        <dbReference type="ChEBI" id="CHEBI:58053"/>
        <dbReference type="ChEBI" id="CHEBI:58280"/>
        <dbReference type="EC" id="3.6.1.64"/>
    </reaction>
    <physiologicalReaction direction="left-to-right" evidence="16">
        <dbReference type="Rhea" id="RHEA:35208"/>
    </physiologicalReaction>
</comment>
<sequence length="212" mass="23991">MRFKLLMQSLYKQIDQIQSLKLEPRFRHAAHAALYARTDAKQFGKYPKYAHLLVQLRFDGTFGFTGGIVDEGETPLIAVNRESSEELGIPSDSLNITQEDYVITHYADELNLCLHFYAKEIKFDKIVEIESKCVKGKDYGNEVLGLIRVPLYTLPNGLGLPAFLGSQFIGSSRMNLLLLLKERNILPENELRKAIELSKSIKTVVSADDINI</sequence>
<evidence type="ECO:0000313" key="19">
    <source>
        <dbReference type="EMBL" id="KAI6651710.1"/>
    </source>
</evidence>
<dbReference type="GO" id="GO:1990174">
    <property type="term" value="F:phosphodiesterase decapping endonuclease activity"/>
    <property type="evidence" value="ECO:0007669"/>
    <property type="project" value="TreeGrafter"/>
</dbReference>
<evidence type="ECO:0000256" key="11">
    <source>
        <dbReference type="ARBA" id="ARBA00041450"/>
    </source>
</evidence>
<comment type="catalytic activity">
    <reaction evidence="15">
        <text>a 5'-end (N(7)-methyl 5'-triphosphoguanosine)-ribonucleoside in mRNA + H2O = N(7)-methyl-GDP + a 5'-end phospho-ribonucleoside in mRNA + 2 H(+)</text>
        <dbReference type="Rhea" id="RHEA:67484"/>
        <dbReference type="Rhea" id="RHEA-COMP:15692"/>
        <dbReference type="Rhea" id="RHEA-COMP:17167"/>
        <dbReference type="ChEBI" id="CHEBI:15377"/>
        <dbReference type="ChEBI" id="CHEBI:15378"/>
        <dbReference type="ChEBI" id="CHEBI:63714"/>
        <dbReference type="ChEBI" id="CHEBI:138282"/>
        <dbReference type="ChEBI" id="CHEBI:156461"/>
        <dbReference type="EC" id="3.6.1.62"/>
    </reaction>
    <physiologicalReaction direction="left-to-right" evidence="15">
        <dbReference type="Rhea" id="RHEA:67485"/>
    </physiologicalReaction>
</comment>
<evidence type="ECO:0000256" key="3">
    <source>
        <dbReference type="ARBA" id="ARBA00004642"/>
    </source>
</evidence>
<evidence type="ECO:0000256" key="9">
    <source>
        <dbReference type="ARBA" id="ARBA00038899"/>
    </source>
</evidence>
<evidence type="ECO:0000256" key="14">
    <source>
        <dbReference type="ARBA" id="ARBA00043162"/>
    </source>
</evidence>
<dbReference type="GO" id="GO:1990003">
    <property type="term" value="F:IDP phosphatase activity"/>
    <property type="evidence" value="ECO:0007669"/>
    <property type="project" value="UniProtKB-EC"/>
</dbReference>
<dbReference type="GO" id="GO:0140933">
    <property type="term" value="F:5'-(N(7)-methylguanosine 5'-triphospho)-[mRNA] hydrolase activity"/>
    <property type="evidence" value="ECO:0007669"/>
    <property type="project" value="UniProtKB-EC"/>
</dbReference>
<evidence type="ECO:0000256" key="4">
    <source>
        <dbReference type="ARBA" id="ARBA00022801"/>
    </source>
</evidence>
<dbReference type="GO" id="GO:0016077">
    <property type="term" value="P:sno(s)RNA catabolic process"/>
    <property type="evidence" value="ECO:0007669"/>
    <property type="project" value="TreeGrafter"/>
</dbReference>
<dbReference type="Gene3D" id="3.90.79.10">
    <property type="entry name" value="Nucleoside Triphosphate Pyrophosphohydrolase"/>
    <property type="match status" value="1"/>
</dbReference>
<gene>
    <name evidence="19" type="ORF">LOD99_4958</name>
</gene>
<dbReference type="GO" id="GO:0005654">
    <property type="term" value="C:nucleoplasm"/>
    <property type="evidence" value="ECO:0007669"/>
    <property type="project" value="UniProtKB-SubCell"/>
</dbReference>
<organism evidence="19 20">
    <name type="scientific">Oopsacas minuta</name>
    <dbReference type="NCBI Taxonomy" id="111878"/>
    <lineage>
        <taxon>Eukaryota</taxon>
        <taxon>Metazoa</taxon>
        <taxon>Porifera</taxon>
        <taxon>Hexactinellida</taxon>
        <taxon>Hexasterophora</taxon>
        <taxon>Lyssacinosida</taxon>
        <taxon>Leucopsacidae</taxon>
        <taxon>Oopsacas</taxon>
    </lineage>
</organism>
<evidence type="ECO:0000256" key="8">
    <source>
        <dbReference type="ARBA" id="ARBA00038173"/>
    </source>
</evidence>
<dbReference type="InterPro" id="IPR015797">
    <property type="entry name" value="NUDIX_hydrolase-like_dom_sf"/>
</dbReference>
<dbReference type="SUPFAM" id="SSF55811">
    <property type="entry name" value="Nudix"/>
    <property type="match status" value="1"/>
</dbReference>
<evidence type="ECO:0000259" key="18">
    <source>
        <dbReference type="PROSITE" id="PS51462"/>
    </source>
</evidence>
<evidence type="ECO:0000256" key="15">
    <source>
        <dbReference type="ARBA" id="ARBA00047661"/>
    </source>
</evidence>
<keyword evidence="4" id="KW-0378">Hydrolase</keyword>
<name>A0AAV7JTH6_9METZ</name>
<proteinExistence type="inferred from homology"/>
<comment type="cofactor">
    <cofactor evidence="1">
        <name>Co(2+)</name>
        <dbReference type="ChEBI" id="CHEBI:48828"/>
    </cofactor>
</comment>
<dbReference type="Proteomes" id="UP001165289">
    <property type="component" value="Unassembled WGS sequence"/>
</dbReference>
<evidence type="ECO:0000256" key="12">
    <source>
        <dbReference type="ARBA" id="ARBA00041656"/>
    </source>
</evidence>
<dbReference type="Pfam" id="PF22327">
    <property type="entry name" value="Nudt16-like"/>
    <property type="match status" value="1"/>
</dbReference>
<evidence type="ECO:0000256" key="13">
    <source>
        <dbReference type="ARBA" id="ARBA00042015"/>
    </source>
</evidence>
<dbReference type="PROSITE" id="PS51462">
    <property type="entry name" value="NUDIX"/>
    <property type="match status" value="1"/>
</dbReference>
<evidence type="ECO:0000313" key="20">
    <source>
        <dbReference type="Proteomes" id="UP001165289"/>
    </source>
</evidence>
<dbReference type="EC" id="3.6.1.64" evidence="9"/>
<protein>
    <recommendedName>
        <fullName evidence="10">U8 snoRNA-decapping enzyme</fullName>
        <ecNumber evidence="9">3.6.1.64</ecNumber>
    </recommendedName>
    <alternativeName>
        <fullName evidence="13">IDP phosphatase</fullName>
    </alternativeName>
    <alternativeName>
        <fullName evidence="11">Inosine diphosphate phosphatase</fullName>
    </alternativeName>
    <alternativeName>
        <fullName evidence="12">Nucleoside diphosphate-linked moiety X motif 16</fullName>
    </alternativeName>
    <alternativeName>
        <fullName evidence="14">m7GpppN-mRNA hydrolase</fullName>
    </alternativeName>
</protein>
<dbReference type="InterPro" id="IPR000086">
    <property type="entry name" value="NUDIX_hydrolase_dom"/>
</dbReference>
<dbReference type="PANTHER" id="PTHR31699">
    <property type="entry name" value="NUDIX T16 FAMILY MEMBER"/>
    <property type="match status" value="1"/>
</dbReference>
<evidence type="ECO:0000256" key="2">
    <source>
        <dbReference type="ARBA" id="ARBA00004604"/>
    </source>
</evidence>